<evidence type="ECO:0000256" key="1">
    <source>
        <dbReference type="ARBA" id="ARBA00004842"/>
    </source>
</evidence>
<evidence type="ECO:0000313" key="15">
    <source>
        <dbReference type="Proteomes" id="UP000266483"/>
    </source>
</evidence>
<evidence type="ECO:0000313" key="12">
    <source>
        <dbReference type="EMBL" id="RII83671.1"/>
    </source>
</evidence>
<dbReference type="EMBL" id="NQYH01000003">
    <property type="protein sequence ID" value="RIY41613.1"/>
    <property type="molecule type" value="Genomic_DNA"/>
</dbReference>
<feature type="binding site" evidence="11">
    <location>
        <position position="7"/>
    </location>
    <ligand>
        <name>Mg(2+)</name>
        <dbReference type="ChEBI" id="CHEBI:18420"/>
    </ligand>
</feature>
<evidence type="ECO:0000256" key="2">
    <source>
        <dbReference type="ARBA" id="ARBA00006997"/>
    </source>
</evidence>
<evidence type="ECO:0000256" key="7">
    <source>
        <dbReference type="ARBA" id="ARBA00022777"/>
    </source>
</evidence>
<dbReference type="InterPro" id="IPR027417">
    <property type="entry name" value="P-loop_NTPase"/>
</dbReference>
<dbReference type="EMBL" id="NQOU01000002">
    <property type="protein sequence ID" value="RII83671.1"/>
    <property type="molecule type" value="Genomic_DNA"/>
</dbReference>
<dbReference type="Pfam" id="PF01202">
    <property type="entry name" value="SKI"/>
    <property type="match status" value="1"/>
</dbReference>
<feature type="binding site" evidence="11">
    <location>
        <position position="71"/>
    </location>
    <ligand>
        <name>substrate</name>
    </ligand>
</feature>
<keyword evidence="11" id="KW-0479">Metal-binding</keyword>
<keyword evidence="15" id="KW-1185">Reference proteome</keyword>
<dbReference type="PROSITE" id="PS01128">
    <property type="entry name" value="SHIKIMATE_KINASE"/>
    <property type="match status" value="1"/>
</dbReference>
<dbReference type="GO" id="GO:0005829">
    <property type="term" value="C:cytosol"/>
    <property type="evidence" value="ECO:0007669"/>
    <property type="project" value="TreeGrafter"/>
</dbReference>
<feature type="binding site" evidence="11">
    <location>
        <begin position="3"/>
        <end position="8"/>
    </location>
    <ligand>
        <name>ATP</name>
        <dbReference type="ChEBI" id="CHEBI:30616"/>
    </ligand>
</feature>
<dbReference type="HAMAP" id="MF_00109">
    <property type="entry name" value="Shikimate_kinase"/>
    <property type="match status" value="1"/>
</dbReference>
<evidence type="ECO:0000256" key="4">
    <source>
        <dbReference type="ARBA" id="ARBA00022605"/>
    </source>
</evidence>
<evidence type="ECO:0000313" key="14">
    <source>
        <dbReference type="Proteomes" id="UP000266206"/>
    </source>
</evidence>
<evidence type="ECO:0000256" key="10">
    <source>
        <dbReference type="ARBA" id="ARBA00048567"/>
    </source>
</evidence>
<dbReference type="UniPathway" id="UPA00053">
    <property type="reaction ID" value="UER00088"/>
</dbReference>
<keyword evidence="9 11" id="KW-0057">Aromatic amino acid biosynthesis</keyword>
<dbReference type="GO" id="GO:0004765">
    <property type="term" value="F:shikimate kinase activity"/>
    <property type="evidence" value="ECO:0007669"/>
    <property type="project" value="UniProtKB-UniRule"/>
</dbReference>
<keyword evidence="8 11" id="KW-0067">ATP-binding</keyword>
<evidence type="ECO:0000256" key="11">
    <source>
        <dbReference type="HAMAP-Rule" id="MF_00109"/>
    </source>
</evidence>
<keyword evidence="11" id="KW-0963">Cytoplasm</keyword>
<dbReference type="InterPro" id="IPR031322">
    <property type="entry name" value="Shikimate/glucono_kinase"/>
</dbReference>
<evidence type="ECO:0000256" key="3">
    <source>
        <dbReference type="ARBA" id="ARBA00012154"/>
    </source>
</evidence>
<evidence type="ECO:0000313" key="13">
    <source>
        <dbReference type="EMBL" id="RIY41613.1"/>
    </source>
</evidence>
<dbReference type="PRINTS" id="PR01100">
    <property type="entry name" value="SHIKIMTKNASE"/>
</dbReference>
<feature type="binding site" evidence="11">
    <location>
        <position position="128"/>
    </location>
    <ligand>
        <name>substrate</name>
    </ligand>
</feature>
<dbReference type="Proteomes" id="UP000266483">
    <property type="component" value="Unassembled WGS sequence"/>
</dbReference>
<dbReference type="InterPro" id="IPR023000">
    <property type="entry name" value="Shikimate_kinase_CS"/>
</dbReference>
<evidence type="ECO:0000256" key="5">
    <source>
        <dbReference type="ARBA" id="ARBA00022679"/>
    </source>
</evidence>
<keyword evidence="4 11" id="KW-0028">Amino-acid biosynthesis</keyword>
<feature type="binding site" evidence="11">
    <location>
        <position position="109"/>
    </location>
    <ligand>
        <name>ATP</name>
        <dbReference type="ChEBI" id="CHEBI:30616"/>
    </ligand>
</feature>
<dbReference type="CDD" id="cd00464">
    <property type="entry name" value="SK"/>
    <property type="match status" value="1"/>
</dbReference>
<dbReference type="PANTHER" id="PTHR21087:SF16">
    <property type="entry name" value="SHIKIMATE KINASE 1, CHLOROPLASTIC"/>
    <property type="match status" value="1"/>
</dbReference>
<dbReference type="AlphaFoldDB" id="A0A3A1YTQ2"/>
<feature type="binding site" evidence="11">
    <location>
        <position position="25"/>
    </location>
    <ligand>
        <name>substrate</name>
    </ligand>
</feature>
<name>A0A3A1YTQ2_9BURK</name>
<dbReference type="GO" id="GO:0000287">
    <property type="term" value="F:magnesium ion binding"/>
    <property type="evidence" value="ECO:0007669"/>
    <property type="project" value="UniProtKB-UniRule"/>
</dbReference>
<comment type="caution">
    <text evidence="11">Lacks conserved residue(s) required for the propagation of feature annotation.</text>
</comment>
<dbReference type="Proteomes" id="UP000266206">
    <property type="component" value="Unassembled WGS sequence"/>
</dbReference>
<evidence type="ECO:0000256" key="9">
    <source>
        <dbReference type="ARBA" id="ARBA00023141"/>
    </source>
</evidence>
<comment type="function">
    <text evidence="11">Catalyzes the specific phosphorylation of the 3-hydroxyl group of shikimic acid using ATP as a cosubstrate.</text>
</comment>
<evidence type="ECO:0000256" key="8">
    <source>
        <dbReference type="ARBA" id="ARBA00022840"/>
    </source>
</evidence>
<dbReference type="InterPro" id="IPR000623">
    <property type="entry name" value="Shikimate_kinase/TSH1"/>
</dbReference>
<proteinExistence type="inferred from homology"/>
<dbReference type="Gene3D" id="3.40.50.300">
    <property type="entry name" value="P-loop containing nucleotide triphosphate hydrolases"/>
    <property type="match status" value="1"/>
</dbReference>
<dbReference type="SUPFAM" id="SSF52540">
    <property type="entry name" value="P-loop containing nucleoside triphosphate hydrolases"/>
    <property type="match status" value="1"/>
</dbReference>
<evidence type="ECO:0000256" key="6">
    <source>
        <dbReference type="ARBA" id="ARBA00022741"/>
    </source>
</evidence>
<keyword evidence="6 11" id="KW-0547">Nucleotide-binding</keyword>
<comment type="similarity">
    <text evidence="2 11">Belongs to the shikimate kinase family.</text>
</comment>
<keyword evidence="7 11" id="KW-0418">Kinase</keyword>
<comment type="catalytic activity">
    <reaction evidence="10 11">
        <text>shikimate + ATP = 3-phosphoshikimate + ADP + H(+)</text>
        <dbReference type="Rhea" id="RHEA:13121"/>
        <dbReference type="ChEBI" id="CHEBI:15378"/>
        <dbReference type="ChEBI" id="CHEBI:30616"/>
        <dbReference type="ChEBI" id="CHEBI:36208"/>
        <dbReference type="ChEBI" id="CHEBI:145989"/>
        <dbReference type="ChEBI" id="CHEBI:456216"/>
        <dbReference type="EC" id="2.7.1.71"/>
    </reaction>
</comment>
<dbReference type="GO" id="GO:0009423">
    <property type="term" value="P:chorismate biosynthetic process"/>
    <property type="evidence" value="ECO:0007669"/>
    <property type="project" value="UniProtKB-UniRule"/>
</dbReference>
<protein>
    <recommendedName>
        <fullName evidence="3 11">Shikimate kinase</fullName>
        <shortName evidence="11">SK</shortName>
        <ecNumber evidence="3 11">2.7.1.71</ecNumber>
    </recommendedName>
</protein>
<keyword evidence="5 11" id="KW-0808">Transferase</keyword>
<dbReference type="PANTHER" id="PTHR21087">
    <property type="entry name" value="SHIKIMATE KINASE"/>
    <property type="match status" value="1"/>
</dbReference>
<comment type="caution">
    <text evidence="13">The sequence shown here is derived from an EMBL/GenBank/DDBJ whole genome shotgun (WGS) entry which is preliminary data.</text>
</comment>
<feature type="binding site" evidence="11">
    <location>
        <position position="49"/>
    </location>
    <ligand>
        <name>substrate</name>
    </ligand>
</feature>
<comment type="subunit">
    <text evidence="11">Monomer.</text>
</comment>
<reference evidence="14 15" key="1">
    <citation type="submission" date="2017-08" db="EMBL/GenBank/DDBJ databases">
        <title>Pusillimonas indicus sp. nov., a member of the family Alcaligenaceae isolated from surface seawater.</title>
        <authorList>
            <person name="Li J."/>
        </authorList>
    </citation>
    <scope>NUCLEOTIDE SEQUENCE [LARGE SCALE GENOMIC DNA]</scope>
    <source>
        <strain evidence="12 15">17-4A</strain>
        <strain evidence="13 14">L52-1-41</strain>
    </source>
</reference>
<comment type="pathway">
    <text evidence="1 11">Metabolic intermediate biosynthesis; chorismate biosynthesis; chorismate from D-erythrose 4-phosphate and phosphoenolpyruvate: step 5/7.</text>
</comment>
<dbReference type="OrthoDB" id="9800332at2"/>
<organism evidence="13 14">
    <name type="scientific">Neopusillimonas maritima</name>
    <dbReference type="NCBI Taxonomy" id="2026239"/>
    <lineage>
        <taxon>Bacteria</taxon>
        <taxon>Pseudomonadati</taxon>
        <taxon>Pseudomonadota</taxon>
        <taxon>Betaproteobacteria</taxon>
        <taxon>Burkholderiales</taxon>
        <taxon>Alcaligenaceae</taxon>
        <taxon>Neopusillimonas</taxon>
    </lineage>
</organism>
<dbReference type="GO" id="GO:0009073">
    <property type="term" value="P:aromatic amino acid family biosynthetic process"/>
    <property type="evidence" value="ECO:0007669"/>
    <property type="project" value="UniProtKB-KW"/>
</dbReference>
<accession>A0A3A1YTQ2</accession>
<dbReference type="EC" id="2.7.1.71" evidence="3 11"/>
<dbReference type="GO" id="GO:0005524">
    <property type="term" value="F:ATP binding"/>
    <property type="evidence" value="ECO:0007669"/>
    <property type="project" value="UniProtKB-UniRule"/>
</dbReference>
<dbReference type="GO" id="GO:0008652">
    <property type="term" value="P:amino acid biosynthetic process"/>
    <property type="evidence" value="ECO:0007669"/>
    <property type="project" value="UniProtKB-KW"/>
</dbReference>
<gene>
    <name evidence="11" type="primary">aroK</name>
    <name evidence="12" type="ORF">CJO09_08170</name>
    <name evidence="13" type="ORF">CJP73_05600</name>
</gene>
<sequence length="168" mass="18868">MMGAGKTTIGRALARALGREFIDLDLVIEARCGVPISHIFEVEGEEGFRKRETAMLNEYATQNNLVLATGGGAVLAPENRHTLKKHGIVIYLRAREDELYRRIAKDRHRPLIQTQNPRARLNELLTLRTPLYNEVAHLTFDTGSMPIAQAVQSLVHLLQTYSHDHCSS</sequence>
<comment type="cofactor">
    <cofactor evidence="11">
        <name>Mg(2+)</name>
        <dbReference type="ChEBI" id="CHEBI:18420"/>
    </cofactor>
    <text evidence="11">Binds 1 Mg(2+) ion per subunit.</text>
</comment>
<keyword evidence="11" id="KW-0460">Magnesium</keyword>
<comment type="subcellular location">
    <subcellularLocation>
        <location evidence="11">Cytoplasm</location>
    </subcellularLocation>
</comment>